<dbReference type="EMBL" id="MU803358">
    <property type="protein sequence ID" value="KAJ3978348.1"/>
    <property type="molecule type" value="Genomic_DNA"/>
</dbReference>
<reference evidence="2" key="1">
    <citation type="submission" date="2022-08" db="EMBL/GenBank/DDBJ databases">
        <authorList>
            <consortium name="DOE Joint Genome Institute"/>
            <person name="Min B."/>
            <person name="Riley R."/>
            <person name="Sierra-Patev S."/>
            <person name="Naranjo-Ortiz M."/>
            <person name="Looney B."/>
            <person name="Konkel Z."/>
            <person name="Slot J.C."/>
            <person name="Sakamoto Y."/>
            <person name="Steenwyk J.L."/>
            <person name="Rokas A."/>
            <person name="Carro J."/>
            <person name="Camarero S."/>
            <person name="Ferreira P."/>
            <person name="Molpeceres G."/>
            <person name="Ruiz-Duenas F.J."/>
            <person name="Serrano A."/>
            <person name="Henrissat B."/>
            <person name="Drula E."/>
            <person name="Hughes K.W."/>
            <person name="Mata J.L."/>
            <person name="Ishikawa N.K."/>
            <person name="Vargas-Isla R."/>
            <person name="Ushijima S."/>
            <person name="Smith C.A."/>
            <person name="Ahrendt S."/>
            <person name="Andreopoulos W."/>
            <person name="He G."/>
            <person name="Labutti K."/>
            <person name="Lipzen A."/>
            <person name="Ng V."/>
            <person name="Sandor L."/>
            <person name="Barry K."/>
            <person name="Martinez A.T."/>
            <person name="Xiao Y."/>
            <person name="Gibbons J.G."/>
            <person name="Terashima K."/>
            <person name="Hibbett D.S."/>
            <person name="Grigoriev I.V."/>
        </authorList>
    </citation>
    <scope>NUCLEOTIDE SEQUENCE</scope>
    <source>
        <strain evidence="2">TFB7829</strain>
    </source>
</reference>
<evidence type="ECO:0000313" key="3">
    <source>
        <dbReference type="Proteomes" id="UP001163850"/>
    </source>
</evidence>
<comment type="caution">
    <text evidence="2">The sequence shown here is derived from an EMBL/GenBank/DDBJ whole genome shotgun (WGS) entry which is preliminary data.</text>
</comment>
<feature type="compositionally biased region" description="Polar residues" evidence="1">
    <location>
        <begin position="98"/>
        <end position="109"/>
    </location>
</feature>
<proteinExistence type="predicted"/>
<evidence type="ECO:0000313" key="2">
    <source>
        <dbReference type="EMBL" id="KAJ3978348.1"/>
    </source>
</evidence>
<feature type="region of interest" description="Disordered" evidence="1">
    <location>
        <begin position="98"/>
        <end position="150"/>
    </location>
</feature>
<protein>
    <submittedName>
        <fullName evidence="2">Uncharacterized protein</fullName>
    </submittedName>
</protein>
<evidence type="ECO:0000256" key="1">
    <source>
        <dbReference type="SAM" id="MobiDB-lite"/>
    </source>
</evidence>
<dbReference type="AlphaFoldDB" id="A0AA38PMJ2"/>
<gene>
    <name evidence="2" type="ORF">F5890DRAFT_1422672</name>
</gene>
<sequence length="150" mass="17074">MIQFMINVQHDCRAAGCSATGLHRQRQERTDSDRTISCIEHNAVDERYIINTHALHNAAQLRRYLPRYLMVPRPLIVGRLVWHAEIAARLRISQAAKRTQSKAQVAATRQKNKEKNQTSECIPSGSCDAADDPSTSAMRKRSRMDLELYS</sequence>
<organism evidence="2 3">
    <name type="scientific">Lentinula detonsa</name>
    <dbReference type="NCBI Taxonomy" id="2804962"/>
    <lineage>
        <taxon>Eukaryota</taxon>
        <taxon>Fungi</taxon>
        <taxon>Dikarya</taxon>
        <taxon>Basidiomycota</taxon>
        <taxon>Agaricomycotina</taxon>
        <taxon>Agaricomycetes</taxon>
        <taxon>Agaricomycetidae</taxon>
        <taxon>Agaricales</taxon>
        <taxon>Marasmiineae</taxon>
        <taxon>Omphalotaceae</taxon>
        <taxon>Lentinula</taxon>
    </lineage>
</organism>
<accession>A0AA38PMJ2</accession>
<name>A0AA38PMJ2_9AGAR</name>
<dbReference type="Proteomes" id="UP001163850">
    <property type="component" value="Unassembled WGS sequence"/>
</dbReference>